<proteinExistence type="inferred from homology"/>
<dbReference type="PRINTS" id="PR01840">
    <property type="entry name" value="TATCFAMILY"/>
</dbReference>
<accession>A0A2Z4AHE3</accession>
<evidence type="ECO:0000256" key="1">
    <source>
        <dbReference type="ARBA" id="ARBA00004141"/>
    </source>
</evidence>
<keyword evidence="5" id="KW-0653">Protein transport</keyword>
<dbReference type="HAMAP" id="MF_00902">
    <property type="entry name" value="TatC"/>
    <property type="match status" value="1"/>
</dbReference>
<dbReference type="GO" id="GO:0043953">
    <property type="term" value="P:protein transport by the Tat complex"/>
    <property type="evidence" value="ECO:0007669"/>
    <property type="project" value="UniProtKB-UniRule"/>
</dbReference>
<feature type="transmembrane region" description="Helical" evidence="5">
    <location>
        <begin position="127"/>
        <end position="154"/>
    </location>
</feature>
<gene>
    <name evidence="6" type="primary">tatC2</name>
    <name evidence="5" type="synonym">tatC</name>
    <name evidence="6" type="ORF">DF168_01821</name>
</gene>
<comment type="similarity">
    <text evidence="5">Belongs to the TatC family.</text>
</comment>
<comment type="function">
    <text evidence="5">Part of the twin-arginine translocation (Tat) system that transports large folded proteins containing a characteristic twin-arginine motif in their signal peptide across membranes.</text>
</comment>
<comment type="caution">
    <text evidence="5">Lacks conserved residue(s) required for the propagation of feature annotation.</text>
</comment>
<feature type="transmembrane region" description="Helical" evidence="5">
    <location>
        <begin position="45"/>
        <end position="65"/>
    </location>
</feature>
<feature type="transmembrane region" description="Helical" evidence="5">
    <location>
        <begin position="174"/>
        <end position="191"/>
    </location>
</feature>
<comment type="subunit">
    <text evidence="5">Forms a complex with TatA.</text>
</comment>
<keyword evidence="5" id="KW-1003">Cell membrane</keyword>
<feature type="transmembrane region" description="Helical" evidence="5">
    <location>
        <begin position="255"/>
        <end position="271"/>
    </location>
</feature>
<evidence type="ECO:0000256" key="3">
    <source>
        <dbReference type="ARBA" id="ARBA00022989"/>
    </source>
</evidence>
<dbReference type="GO" id="GO:0009977">
    <property type="term" value="F:proton motive force dependent protein transmembrane transporter activity"/>
    <property type="evidence" value="ECO:0007669"/>
    <property type="project" value="TreeGrafter"/>
</dbReference>
<dbReference type="GO" id="GO:0033281">
    <property type="term" value="C:TAT protein transport complex"/>
    <property type="evidence" value="ECO:0007669"/>
    <property type="project" value="UniProtKB-UniRule"/>
</dbReference>
<evidence type="ECO:0000313" key="7">
    <source>
        <dbReference type="Proteomes" id="UP000247465"/>
    </source>
</evidence>
<comment type="subcellular location">
    <subcellularLocation>
        <location evidence="5">Cell membrane</location>
        <topology evidence="5">Multi-pass membrane protein</topology>
    </subcellularLocation>
    <subcellularLocation>
        <location evidence="1">Membrane</location>
        <topology evidence="1">Multi-pass membrane protein</topology>
    </subcellularLocation>
</comment>
<dbReference type="Proteomes" id="UP000247465">
    <property type="component" value="Chromosome"/>
</dbReference>
<keyword evidence="2 5" id="KW-0812">Transmembrane</keyword>
<dbReference type="PANTHER" id="PTHR30371">
    <property type="entry name" value="SEC-INDEPENDENT PROTEIN TRANSLOCASE PROTEIN TATC"/>
    <property type="match status" value="1"/>
</dbReference>
<keyword evidence="5" id="KW-0811">Translocation</keyword>
<dbReference type="KEGG" id="mtar:DF168_01821"/>
<keyword evidence="4 5" id="KW-0472">Membrane</keyword>
<dbReference type="AlphaFoldDB" id="A0A2Z4AHE3"/>
<dbReference type="EMBL" id="CP029803">
    <property type="protein sequence ID" value="AWT60606.1"/>
    <property type="molecule type" value="Genomic_DNA"/>
</dbReference>
<reference evidence="6 7" key="1">
    <citation type="submission" date="2018-06" db="EMBL/GenBank/DDBJ databases">
        <title>Draft Genome Sequence of a Novel Marine Bacterium Related to the Verrucomicrobia.</title>
        <authorList>
            <person name="Vosseberg J."/>
            <person name="Martijn J."/>
            <person name="Ettema T.J.G."/>
        </authorList>
    </citation>
    <scope>NUCLEOTIDE SEQUENCE [LARGE SCALE GENOMIC DNA]</scope>
    <source>
        <strain evidence="6">TARA_B100001123</strain>
    </source>
</reference>
<dbReference type="InterPro" id="IPR002033">
    <property type="entry name" value="TatC"/>
</dbReference>
<name>A0A2Z4AHE3_9BACT</name>
<keyword evidence="3 5" id="KW-1133">Transmembrane helix</keyword>
<evidence type="ECO:0000313" key="6">
    <source>
        <dbReference type="EMBL" id="AWT60606.1"/>
    </source>
</evidence>
<dbReference type="Pfam" id="PF00902">
    <property type="entry name" value="TatC"/>
    <property type="match status" value="1"/>
</dbReference>
<sequence>MEHPTSGFELKMMVEDERNLMPGDKASDNQVDNKEMNFFEHLEELRWTLVKCFIALVVGCGLVMLSMKLFAGFLNWPLEIALGEGVEVVRVDGSGFELGTVPEKNPDLENSSGENRRRFGLITTTPMGVFSVILQVCFLGGLALALPFILYFVAQFVAPGLTERELVVLKPGCAIAFFLFLIGSVFSFAILIPASLRASIFFNEIFGFQVLWSADRYYGLLVWMTVGIGFSFEFPLILVFLVYLGILDVERLKRFRPYSVVAFLGIAAIITPTTDPLTFMLLAVPMSLLYEVSILISKRVERARSSGEG</sequence>
<feature type="transmembrane region" description="Helical" evidence="5">
    <location>
        <begin position="220"/>
        <end position="243"/>
    </location>
</feature>
<evidence type="ECO:0000256" key="5">
    <source>
        <dbReference type="HAMAP-Rule" id="MF_00902"/>
    </source>
</evidence>
<dbReference type="GO" id="GO:0065002">
    <property type="term" value="P:intracellular protein transmembrane transport"/>
    <property type="evidence" value="ECO:0007669"/>
    <property type="project" value="TreeGrafter"/>
</dbReference>
<protein>
    <recommendedName>
        <fullName evidence="5">Sec-independent protein translocase protein TatC</fullName>
    </recommendedName>
</protein>
<evidence type="ECO:0000256" key="4">
    <source>
        <dbReference type="ARBA" id="ARBA00023136"/>
    </source>
</evidence>
<evidence type="ECO:0000256" key="2">
    <source>
        <dbReference type="ARBA" id="ARBA00022692"/>
    </source>
</evidence>
<dbReference type="PANTHER" id="PTHR30371:SF0">
    <property type="entry name" value="SEC-INDEPENDENT PROTEIN TRANSLOCASE PROTEIN TATC, CHLOROPLASTIC-RELATED"/>
    <property type="match status" value="1"/>
</dbReference>
<organism evidence="6 7">
    <name type="scientific">Candidatus Moanibacter tarae</name>
    <dbReference type="NCBI Taxonomy" id="2200854"/>
    <lineage>
        <taxon>Bacteria</taxon>
        <taxon>Pseudomonadati</taxon>
        <taxon>Verrucomicrobiota</taxon>
        <taxon>Opitutia</taxon>
        <taxon>Puniceicoccales</taxon>
        <taxon>Puniceicoccales incertae sedis</taxon>
        <taxon>Candidatus Moanibacter</taxon>
    </lineage>
</organism>
<keyword evidence="5" id="KW-0813">Transport</keyword>